<dbReference type="SMART" id="SM00507">
    <property type="entry name" value="HNHc"/>
    <property type="match status" value="1"/>
</dbReference>
<dbReference type="KEGG" id="tnr:Thena_0145"/>
<dbReference type="eggNOG" id="COG1403">
    <property type="taxonomic scope" value="Bacteria"/>
</dbReference>
<dbReference type="AlphaFoldDB" id="M1E612"/>
<keyword evidence="2" id="KW-0540">Nuclease</keyword>
<evidence type="ECO:0000313" key="2">
    <source>
        <dbReference type="EMBL" id="AEE13795.1"/>
    </source>
</evidence>
<keyword evidence="2" id="KW-0378">Hydrolase</keyword>
<feature type="domain" description="HNH nuclease" evidence="1">
    <location>
        <begin position="63"/>
        <end position="114"/>
    </location>
</feature>
<protein>
    <submittedName>
        <fullName evidence="2">HNH endonuclease</fullName>
    </submittedName>
</protein>
<dbReference type="PANTHER" id="PTHR33877:SF2">
    <property type="entry name" value="OS07G0170200 PROTEIN"/>
    <property type="match status" value="1"/>
</dbReference>
<evidence type="ECO:0000259" key="1">
    <source>
        <dbReference type="SMART" id="SM00507"/>
    </source>
</evidence>
<keyword evidence="3" id="KW-1185">Reference proteome</keyword>
<dbReference type="GO" id="GO:0004519">
    <property type="term" value="F:endonuclease activity"/>
    <property type="evidence" value="ECO:0007669"/>
    <property type="project" value="UniProtKB-KW"/>
</dbReference>
<dbReference type="InterPro" id="IPR003615">
    <property type="entry name" value="HNH_nuc"/>
</dbReference>
<name>M1E612_9BACT</name>
<dbReference type="EMBL" id="CP002690">
    <property type="protein sequence ID" value="AEE13795.1"/>
    <property type="molecule type" value="Genomic_DNA"/>
</dbReference>
<dbReference type="Pfam" id="PF14279">
    <property type="entry name" value="HNH_5"/>
    <property type="match status" value="1"/>
</dbReference>
<dbReference type="InterPro" id="IPR052892">
    <property type="entry name" value="NA-targeting_endonuclease"/>
</dbReference>
<proteinExistence type="predicted"/>
<evidence type="ECO:0000313" key="3">
    <source>
        <dbReference type="Proteomes" id="UP000011765"/>
    </source>
</evidence>
<dbReference type="CDD" id="cd00085">
    <property type="entry name" value="HNHc"/>
    <property type="match status" value="1"/>
</dbReference>
<accession>M1E612</accession>
<dbReference type="PANTHER" id="PTHR33877">
    <property type="entry name" value="SLL1193 PROTEIN"/>
    <property type="match status" value="1"/>
</dbReference>
<sequence length="165" mass="19118">MLVLNSSFYPLGVSSWRKGVLLVWKKKAEVIEYNGHFLRDDLRLPCVIRLDRNIFLPHKDVALTRKNIIARDQNTCQYCGKKSSNLTVDHIIPKSRGGELSWENVVAACQACNLKKGNRTPEEANMKLLRLPRKPKIPSNLLDIVRFAKSQYHEWIKYIPKKYLS</sequence>
<dbReference type="HOGENOM" id="CLU_099824_3_0_9"/>
<keyword evidence="2" id="KW-0255">Endonuclease</keyword>
<reference evidence="2 3" key="1">
    <citation type="submission" date="2011-04" db="EMBL/GenBank/DDBJ databases">
        <title>The complete genome of Thermodesulfobium narugense DSM 14796.</title>
        <authorList>
            <consortium name="US DOE Joint Genome Institute (JGI-PGF)"/>
            <person name="Lucas S."/>
            <person name="Han J."/>
            <person name="Lapidus A."/>
            <person name="Bruce D."/>
            <person name="Goodwin L."/>
            <person name="Pitluck S."/>
            <person name="Peters L."/>
            <person name="Kyrpides N."/>
            <person name="Mavromatis K."/>
            <person name="Pagani I."/>
            <person name="Ivanova N."/>
            <person name="Ovchinnikova G."/>
            <person name="Zhang X."/>
            <person name="Saunders L."/>
            <person name="Detter J.C."/>
            <person name="Tapia R."/>
            <person name="Han C."/>
            <person name="Land M."/>
            <person name="Hauser L."/>
            <person name="Markowitz V."/>
            <person name="Cheng J.-F."/>
            <person name="Hugenholtz P."/>
            <person name="Woyke T."/>
            <person name="Wu D."/>
            <person name="Spring S."/>
            <person name="Schroeder M."/>
            <person name="Brambilla E."/>
            <person name="Klenk H.-P."/>
            <person name="Eisen J.A."/>
        </authorList>
    </citation>
    <scope>NUCLEOTIDE SEQUENCE [LARGE SCALE GENOMIC DNA]</scope>
    <source>
        <strain evidence="2 3">DSM 14796</strain>
    </source>
</reference>
<organism evidence="2 3">
    <name type="scientific">Thermodesulfobium narugense DSM 14796</name>
    <dbReference type="NCBI Taxonomy" id="747365"/>
    <lineage>
        <taxon>Bacteria</taxon>
        <taxon>Pseudomonadati</taxon>
        <taxon>Thermodesulfobiota</taxon>
        <taxon>Thermodesulfobiia</taxon>
        <taxon>Thermodesulfobiales</taxon>
        <taxon>Thermodesulfobiaceae</taxon>
        <taxon>Thermodesulfobium</taxon>
    </lineage>
</organism>
<dbReference type="InterPro" id="IPR029471">
    <property type="entry name" value="HNH_5"/>
</dbReference>
<dbReference type="STRING" id="747365.Thena_0145"/>
<dbReference type="Proteomes" id="UP000011765">
    <property type="component" value="Chromosome"/>
</dbReference>
<gene>
    <name evidence="2" type="ORF">Thena_0145</name>
</gene>
<dbReference type="OrthoDB" id="9779761at2"/>
<dbReference type="Gene3D" id="1.10.30.50">
    <property type="match status" value="1"/>
</dbReference>
<dbReference type="RefSeq" id="WP_013755525.1">
    <property type="nucleotide sequence ID" value="NC_015499.1"/>
</dbReference>